<feature type="domain" description="CBS" evidence="6">
    <location>
        <begin position="79"/>
        <end position="134"/>
    </location>
</feature>
<gene>
    <name evidence="7" type="ORF">O6R05_02235</name>
</gene>
<dbReference type="SUPFAM" id="SSF54631">
    <property type="entry name" value="CBS-domain pair"/>
    <property type="match status" value="1"/>
</dbReference>
<evidence type="ECO:0000256" key="5">
    <source>
        <dbReference type="PROSITE-ProRule" id="PRU00703"/>
    </source>
</evidence>
<evidence type="ECO:0000256" key="1">
    <source>
        <dbReference type="ARBA" id="ARBA00022737"/>
    </source>
</evidence>
<dbReference type="InterPro" id="IPR013196">
    <property type="entry name" value="HTH_11"/>
</dbReference>
<keyword evidence="4" id="KW-0804">Transcription</keyword>
<dbReference type="InterPro" id="IPR000644">
    <property type="entry name" value="CBS_dom"/>
</dbReference>
<keyword evidence="3" id="KW-0238">DNA-binding</keyword>
<dbReference type="Pfam" id="PF08279">
    <property type="entry name" value="HTH_11"/>
    <property type="match status" value="1"/>
</dbReference>
<dbReference type="CDD" id="cd04617">
    <property type="entry name" value="CBS_pair_CcpN"/>
    <property type="match status" value="1"/>
</dbReference>
<dbReference type="InterPro" id="IPR036390">
    <property type="entry name" value="WH_DNA-bd_sf"/>
</dbReference>
<dbReference type="InterPro" id="IPR051462">
    <property type="entry name" value="CBS_domain-containing"/>
</dbReference>
<dbReference type="PANTHER" id="PTHR48108">
    <property type="entry name" value="CBS DOMAIN-CONTAINING PROTEIN CBSX2, CHLOROPLASTIC"/>
    <property type="match status" value="1"/>
</dbReference>
<protein>
    <submittedName>
        <fullName evidence="7">Helix-turn-helix transcriptional regulator</fullName>
    </submittedName>
</protein>
<dbReference type="PROSITE" id="PS51371">
    <property type="entry name" value="CBS"/>
    <property type="match status" value="2"/>
</dbReference>
<dbReference type="PIRSF" id="PIRSF026546">
    <property type="entry name" value="UCP026546_CBS_YqzB"/>
    <property type="match status" value="1"/>
</dbReference>
<organism evidence="7 8">
    <name type="scientific">Peptoniphilus equinus</name>
    <dbReference type="NCBI Taxonomy" id="3016343"/>
    <lineage>
        <taxon>Bacteria</taxon>
        <taxon>Bacillati</taxon>
        <taxon>Bacillota</taxon>
        <taxon>Tissierellia</taxon>
        <taxon>Tissierellales</taxon>
        <taxon>Peptoniphilaceae</taxon>
        <taxon>Peptoniphilus</taxon>
    </lineage>
</organism>
<dbReference type="Gene3D" id="3.10.580.10">
    <property type="entry name" value="CBS-domain"/>
    <property type="match status" value="1"/>
</dbReference>
<dbReference type="EMBL" id="CP115667">
    <property type="protein sequence ID" value="WBW50383.1"/>
    <property type="molecule type" value="Genomic_DNA"/>
</dbReference>
<evidence type="ECO:0000313" key="7">
    <source>
        <dbReference type="EMBL" id="WBW50383.1"/>
    </source>
</evidence>
<dbReference type="InterPro" id="IPR036388">
    <property type="entry name" value="WH-like_DNA-bd_sf"/>
</dbReference>
<dbReference type="RefSeq" id="WP_271191915.1">
    <property type="nucleotide sequence ID" value="NZ_CP115667.1"/>
</dbReference>
<keyword evidence="2" id="KW-0805">Transcription regulation</keyword>
<name>A0ABY7QWU3_9FIRM</name>
<dbReference type="PROSITE" id="PS00894">
    <property type="entry name" value="HTH_DEOR_1"/>
    <property type="match status" value="1"/>
</dbReference>
<evidence type="ECO:0000256" key="4">
    <source>
        <dbReference type="ARBA" id="ARBA00023163"/>
    </source>
</evidence>
<dbReference type="Gene3D" id="1.10.10.10">
    <property type="entry name" value="Winged helix-like DNA-binding domain superfamily/Winged helix DNA-binding domain"/>
    <property type="match status" value="1"/>
</dbReference>
<dbReference type="Pfam" id="PF00571">
    <property type="entry name" value="CBS"/>
    <property type="match status" value="2"/>
</dbReference>
<dbReference type="InterPro" id="IPR018356">
    <property type="entry name" value="Tscrpt_reg_HTH_DeoR_CS"/>
</dbReference>
<proteinExistence type="predicted"/>
<dbReference type="InterPro" id="IPR046342">
    <property type="entry name" value="CBS_dom_sf"/>
</dbReference>
<keyword evidence="8" id="KW-1185">Reference proteome</keyword>
<evidence type="ECO:0000256" key="2">
    <source>
        <dbReference type="ARBA" id="ARBA00023015"/>
    </source>
</evidence>
<accession>A0ABY7QWU3</accession>
<feature type="domain" description="CBS" evidence="6">
    <location>
        <begin position="143"/>
        <end position="206"/>
    </location>
</feature>
<dbReference type="SMART" id="SM00116">
    <property type="entry name" value="CBS"/>
    <property type="match status" value="2"/>
</dbReference>
<evidence type="ECO:0000313" key="8">
    <source>
        <dbReference type="Proteomes" id="UP001210339"/>
    </source>
</evidence>
<keyword evidence="1" id="KW-0677">Repeat</keyword>
<dbReference type="SUPFAM" id="SSF46785">
    <property type="entry name" value="Winged helix' DNA-binding domain"/>
    <property type="match status" value="1"/>
</dbReference>
<evidence type="ECO:0000259" key="6">
    <source>
        <dbReference type="PROSITE" id="PS51371"/>
    </source>
</evidence>
<dbReference type="Proteomes" id="UP001210339">
    <property type="component" value="Chromosome"/>
</dbReference>
<dbReference type="PANTHER" id="PTHR48108:SF32">
    <property type="entry name" value="TRANSCRIPTIONAL REPRESSOR CCPN"/>
    <property type="match status" value="1"/>
</dbReference>
<sequence>MEFTARQNEIITMVRACEPITGDDIAQKLGLSRSTIRNDLSLLVMTEVLGARPKVGYYYRKAKSVMSLQTLENLSVRDMMSVPVVMDEETSIYDVIVGIFIENVSSVFISKDGFLSGVVSRKDLLRVAIGKLDLQTTPIGMCMTRMPNLVTIGGDDSVLLAAQKINAHKIDALPVVEVTPDGLKVIGRFTKTNITRIFADLASGEF</sequence>
<keyword evidence="5" id="KW-0129">CBS domain</keyword>
<dbReference type="InterPro" id="IPR016842">
    <property type="entry name" value="UCP026546_HTH-CBS"/>
</dbReference>
<evidence type="ECO:0000256" key="3">
    <source>
        <dbReference type="ARBA" id="ARBA00023125"/>
    </source>
</evidence>
<reference evidence="7 8" key="1">
    <citation type="submission" date="2023-01" db="EMBL/GenBank/DDBJ databases">
        <authorList>
            <person name="Lee S.H."/>
            <person name="Jung H.S."/>
            <person name="Yun J.U."/>
        </authorList>
    </citation>
    <scope>NUCLEOTIDE SEQUENCE [LARGE SCALE GENOMIC DNA]</scope>
    <source>
        <strain evidence="7 8">CBA3646</strain>
    </source>
</reference>